<proteinExistence type="predicted"/>
<feature type="compositionally biased region" description="Basic and acidic residues" evidence="1">
    <location>
        <begin position="14"/>
        <end position="24"/>
    </location>
</feature>
<dbReference type="EMBL" id="LR796405">
    <property type="protein sequence ID" value="CAB4142121.1"/>
    <property type="molecule type" value="Genomic_DNA"/>
</dbReference>
<evidence type="ECO:0000256" key="1">
    <source>
        <dbReference type="SAM" id="MobiDB-lite"/>
    </source>
</evidence>
<evidence type="ECO:0000313" key="2">
    <source>
        <dbReference type="EMBL" id="CAB4142121.1"/>
    </source>
</evidence>
<organism evidence="2">
    <name type="scientific">uncultured Caudovirales phage</name>
    <dbReference type="NCBI Taxonomy" id="2100421"/>
    <lineage>
        <taxon>Viruses</taxon>
        <taxon>Duplodnaviria</taxon>
        <taxon>Heunggongvirae</taxon>
        <taxon>Uroviricota</taxon>
        <taxon>Caudoviricetes</taxon>
        <taxon>Peduoviridae</taxon>
        <taxon>Maltschvirus</taxon>
        <taxon>Maltschvirus maltsch</taxon>
    </lineage>
</organism>
<sequence length="121" mass="13526">REEMAKVNNNQPNEYEKKLQERRYGAPGTKSAAVEDALRASFAVENKQDDPQTWSVAEAVDAIGKSTPKEPPACEHGHILKQGISKAGKPYYGYVCKGKVTEHAKWAKMTTNGHWFFEGME</sequence>
<accession>A0A6J5M7K0</accession>
<reference evidence="2" key="1">
    <citation type="submission" date="2020-04" db="EMBL/GenBank/DDBJ databases">
        <authorList>
            <person name="Chiriac C."/>
            <person name="Salcher M."/>
            <person name="Ghai R."/>
            <person name="Kavagutti S V."/>
        </authorList>
    </citation>
    <scope>NUCLEOTIDE SEQUENCE</scope>
</reference>
<protein>
    <submittedName>
        <fullName evidence="2">Uncharacterized protein</fullName>
    </submittedName>
</protein>
<feature type="non-terminal residue" evidence="2">
    <location>
        <position position="1"/>
    </location>
</feature>
<gene>
    <name evidence="2" type="ORF">UFOVP441_1</name>
</gene>
<name>A0A6J5M7K0_9CAUD</name>
<feature type="region of interest" description="Disordered" evidence="1">
    <location>
        <begin position="1"/>
        <end position="30"/>
    </location>
</feature>